<evidence type="ECO:0000313" key="1">
    <source>
        <dbReference type="EMBL" id="QQP37453.1"/>
    </source>
</evidence>
<organism evidence="1 2">
    <name type="scientific">Caligus rogercresseyi</name>
    <name type="common">Sea louse</name>
    <dbReference type="NCBI Taxonomy" id="217165"/>
    <lineage>
        <taxon>Eukaryota</taxon>
        <taxon>Metazoa</taxon>
        <taxon>Ecdysozoa</taxon>
        <taxon>Arthropoda</taxon>
        <taxon>Crustacea</taxon>
        <taxon>Multicrustacea</taxon>
        <taxon>Hexanauplia</taxon>
        <taxon>Copepoda</taxon>
        <taxon>Siphonostomatoida</taxon>
        <taxon>Caligidae</taxon>
        <taxon>Caligus</taxon>
    </lineage>
</organism>
<dbReference type="Proteomes" id="UP000595437">
    <property type="component" value="Chromosome 12"/>
</dbReference>
<dbReference type="AlphaFoldDB" id="A0A7T8GTC6"/>
<proteinExistence type="predicted"/>
<feature type="non-terminal residue" evidence="1">
    <location>
        <position position="50"/>
    </location>
</feature>
<keyword evidence="2" id="KW-1185">Reference proteome</keyword>
<reference evidence="2" key="1">
    <citation type="submission" date="2021-01" db="EMBL/GenBank/DDBJ databases">
        <title>Caligus Genome Assembly.</title>
        <authorList>
            <person name="Gallardo-Escarate C."/>
        </authorList>
    </citation>
    <scope>NUCLEOTIDE SEQUENCE [LARGE SCALE GENOMIC DNA]</scope>
</reference>
<dbReference type="OrthoDB" id="10655372at2759"/>
<evidence type="ECO:0000313" key="2">
    <source>
        <dbReference type="Proteomes" id="UP000595437"/>
    </source>
</evidence>
<protein>
    <submittedName>
        <fullName evidence="1">Uncharacterized protein</fullName>
    </submittedName>
</protein>
<gene>
    <name evidence="1" type="ORF">FKW44_017721</name>
</gene>
<dbReference type="EMBL" id="CP045901">
    <property type="protein sequence ID" value="QQP37453.1"/>
    <property type="molecule type" value="Genomic_DNA"/>
</dbReference>
<accession>A0A7T8GTC6</accession>
<name>A0A7T8GTC6_CALRO</name>
<sequence length="50" mass="5473">MTDTKAVNTDTNAVKRRQSQGCKEVCRKCGSAWGSPAKNCFKTSHSLVEI</sequence>